<dbReference type="AlphaFoldDB" id="A0AAW1E631"/>
<name>A0AAW1E631_ZOAVI</name>
<evidence type="ECO:0000313" key="2">
    <source>
        <dbReference type="EMBL" id="KAK9517991.1"/>
    </source>
</evidence>
<protein>
    <submittedName>
        <fullName evidence="2">Uncharacterized protein</fullName>
    </submittedName>
</protein>
<comment type="caution">
    <text evidence="2">The sequence shown here is derived from an EMBL/GenBank/DDBJ whole genome shotgun (WGS) entry which is preliminary data.</text>
</comment>
<organism evidence="2 3">
    <name type="scientific">Zoarces viviparus</name>
    <name type="common">Viviparous eelpout</name>
    <name type="synonym">Blennius viviparus</name>
    <dbReference type="NCBI Taxonomy" id="48416"/>
    <lineage>
        <taxon>Eukaryota</taxon>
        <taxon>Metazoa</taxon>
        <taxon>Chordata</taxon>
        <taxon>Craniata</taxon>
        <taxon>Vertebrata</taxon>
        <taxon>Euteleostomi</taxon>
        <taxon>Actinopterygii</taxon>
        <taxon>Neopterygii</taxon>
        <taxon>Teleostei</taxon>
        <taxon>Neoteleostei</taxon>
        <taxon>Acanthomorphata</taxon>
        <taxon>Eupercaria</taxon>
        <taxon>Perciformes</taxon>
        <taxon>Cottioidei</taxon>
        <taxon>Zoarcales</taxon>
        <taxon>Zoarcidae</taxon>
        <taxon>Zoarcinae</taxon>
        <taxon>Zoarces</taxon>
    </lineage>
</organism>
<accession>A0AAW1E631</accession>
<gene>
    <name evidence="2" type="ORF">VZT92_023320</name>
</gene>
<dbReference type="Proteomes" id="UP001488805">
    <property type="component" value="Unassembled WGS sequence"/>
</dbReference>
<proteinExistence type="predicted"/>
<keyword evidence="3" id="KW-1185">Reference proteome</keyword>
<feature type="region of interest" description="Disordered" evidence="1">
    <location>
        <begin position="70"/>
        <end position="112"/>
    </location>
</feature>
<sequence>MTSPACSRCACCGVPFLRIRPSVLPPEFARNWRKVLSVVTAPSPQLSKSRLCLKDGEEYRVCVFDAWECPASGEGREGGHREDGRNPEKGRGVRECRERKTTTKPTREARRT</sequence>
<evidence type="ECO:0000256" key="1">
    <source>
        <dbReference type="SAM" id="MobiDB-lite"/>
    </source>
</evidence>
<evidence type="ECO:0000313" key="3">
    <source>
        <dbReference type="Proteomes" id="UP001488805"/>
    </source>
</evidence>
<dbReference type="EMBL" id="JBCEZU010000538">
    <property type="protein sequence ID" value="KAK9517991.1"/>
    <property type="molecule type" value="Genomic_DNA"/>
</dbReference>
<reference evidence="2 3" key="1">
    <citation type="journal article" date="2024" name="Genome Biol. Evol.">
        <title>Chromosome-level genome assembly of the viviparous eelpout Zoarces viviparus.</title>
        <authorList>
            <person name="Fuhrmann N."/>
            <person name="Brasseur M.V."/>
            <person name="Bakowski C.E."/>
            <person name="Podsiadlowski L."/>
            <person name="Prost S."/>
            <person name="Krehenwinkel H."/>
            <person name="Mayer C."/>
        </authorList>
    </citation>
    <scope>NUCLEOTIDE SEQUENCE [LARGE SCALE GENOMIC DNA]</scope>
    <source>
        <strain evidence="2">NO-MEL_2022_Ind0_liver</strain>
    </source>
</reference>
<feature type="compositionally biased region" description="Basic and acidic residues" evidence="1">
    <location>
        <begin position="74"/>
        <end position="112"/>
    </location>
</feature>